<feature type="transmembrane region" description="Helical" evidence="1">
    <location>
        <begin position="1129"/>
        <end position="1149"/>
    </location>
</feature>
<evidence type="ECO:0000256" key="2">
    <source>
        <dbReference type="SAM" id="SignalP"/>
    </source>
</evidence>
<reference evidence="3 4" key="1">
    <citation type="submission" date="2021-05" db="EMBL/GenBank/DDBJ databases">
        <authorList>
            <person name="Zahm M."/>
            <person name="Klopp C."/>
            <person name="Cabau C."/>
            <person name="Kuhl H."/>
            <person name="Suciu R."/>
            <person name="Ciorpac M."/>
            <person name="Holostenco D."/>
            <person name="Gessner J."/>
            <person name="Wuertz S."/>
            <person name="Hohne C."/>
            <person name="Stock M."/>
            <person name="Gislard M."/>
            <person name="Lluch J."/>
            <person name="Milhes M."/>
            <person name="Lampietro C."/>
            <person name="Lopez Roques C."/>
            <person name="Donnadieu C."/>
            <person name="Du K."/>
            <person name="Schartl M."/>
            <person name="Guiguen Y."/>
        </authorList>
    </citation>
    <scope>NUCLEOTIDE SEQUENCE [LARGE SCALE GENOMIC DNA]</scope>
    <source>
        <strain evidence="3">Hh-F2</strain>
        <tissue evidence="3">Blood</tissue>
    </source>
</reference>
<dbReference type="SUPFAM" id="SSF49899">
    <property type="entry name" value="Concanavalin A-like lectins/glucanases"/>
    <property type="match status" value="1"/>
</dbReference>
<keyword evidence="1" id="KW-0812">Transmembrane</keyword>
<dbReference type="Pfam" id="PF08238">
    <property type="entry name" value="Sel1"/>
    <property type="match status" value="7"/>
</dbReference>
<dbReference type="SMART" id="SM00671">
    <property type="entry name" value="SEL1"/>
    <property type="match status" value="8"/>
</dbReference>
<dbReference type="PANTHER" id="PTHR44444:SF1">
    <property type="entry name" value="PROTEIN SEL-1 HOMOLOG 3"/>
    <property type="match status" value="1"/>
</dbReference>
<name>A0ABR1A986_HUSHU</name>
<evidence type="ECO:0000313" key="4">
    <source>
        <dbReference type="Proteomes" id="UP001369086"/>
    </source>
</evidence>
<dbReference type="InterPro" id="IPR011990">
    <property type="entry name" value="TPR-like_helical_dom_sf"/>
</dbReference>
<dbReference type="Gene3D" id="1.25.40.10">
    <property type="entry name" value="Tetratricopeptide repeat domain"/>
    <property type="match status" value="3"/>
</dbReference>
<keyword evidence="4" id="KW-1185">Reference proteome</keyword>
<dbReference type="PANTHER" id="PTHR44444">
    <property type="entry name" value="PROTEIN SEL-1 HOMOLOG 3"/>
    <property type="match status" value="1"/>
</dbReference>
<protein>
    <submittedName>
        <fullName evidence="3">Protein sel-1-like protein 3 isoform X1</fullName>
    </submittedName>
</protein>
<comment type="caution">
    <text evidence="3">The sequence shown here is derived from an EMBL/GenBank/DDBJ whole genome shotgun (WGS) entry which is preliminary data.</text>
</comment>
<feature type="signal peptide" evidence="2">
    <location>
        <begin position="1"/>
        <end position="32"/>
    </location>
</feature>
<evidence type="ECO:0000313" key="3">
    <source>
        <dbReference type="EMBL" id="KAK6493639.1"/>
    </source>
</evidence>
<dbReference type="EMBL" id="JAHFZB010000002">
    <property type="protein sequence ID" value="KAK6493639.1"/>
    <property type="molecule type" value="Genomic_DNA"/>
</dbReference>
<evidence type="ECO:0000256" key="1">
    <source>
        <dbReference type="SAM" id="Phobius"/>
    </source>
</evidence>
<dbReference type="InterPro" id="IPR013320">
    <property type="entry name" value="ConA-like_dom_sf"/>
</dbReference>
<dbReference type="Proteomes" id="UP001369086">
    <property type="component" value="Unassembled WGS sequence"/>
</dbReference>
<feature type="chain" id="PRO_5045404511" evidence="2">
    <location>
        <begin position="33"/>
        <end position="1150"/>
    </location>
</feature>
<keyword evidence="1" id="KW-0472">Membrane</keyword>
<dbReference type="InterPro" id="IPR006597">
    <property type="entry name" value="Sel1-like"/>
</dbReference>
<keyword evidence="1" id="KW-1133">Transmembrane helix</keyword>
<dbReference type="SUPFAM" id="SSF81901">
    <property type="entry name" value="HCP-like"/>
    <property type="match status" value="3"/>
</dbReference>
<gene>
    <name evidence="3" type="ORF">HHUSO_G3272</name>
</gene>
<proteinExistence type="predicted"/>
<feature type="transmembrane region" description="Helical" evidence="1">
    <location>
        <begin position="1046"/>
        <end position="1067"/>
    </location>
</feature>
<dbReference type="InterPro" id="IPR042756">
    <property type="entry name" value="Sel-1L3"/>
</dbReference>
<organism evidence="3 4">
    <name type="scientific">Huso huso</name>
    <name type="common">Beluga</name>
    <name type="synonym">Acipenser huso</name>
    <dbReference type="NCBI Taxonomy" id="61971"/>
    <lineage>
        <taxon>Eukaryota</taxon>
        <taxon>Metazoa</taxon>
        <taxon>Chordata</taxon>
        <taxon>Craniata</taxon>
        <taxon>Vertebrata</taxon>
        <taxon>Euteleostomi</taxon>
        <taxon>Actinopterygii</taxon>
        <taxon>Chondrostei</taxon>
        <taxon>Acipenseriformes</taxon>
        <taxon>Acipenseridae</taxon>
        <taxon>Huso</taxon>
    </lineage>
</organism>
<accession>A0ABR1A986</accession>
<keyword evidence="2" id="KW-0732">Signal</keyword>
<sequence length="1150" mass="132040">MNPMRGSRPAGYTRQSQLCFLTFVVHAALFLAQVPLPSFCIDTSHTTLITSSPDQNKGGDFIQFNNDPEHVVDNYNLSIEYFCSNPCVVGVEVLASSELKTAVHIFRKRWKHVKPFRITRTRTVQLRFPSVMVYREDFFIRHSIIVQSVMLRAWIVHSHNYNHSTGYRDGYQQAMNKTYSILKSLPPYQRPFKKHNKCLQWGAKLMWRLTENRINQCPHETDAVEILSFPHACTGERYGVVKTFYSFNNSDFEKTRIQQVGDPRFTLSIWMYFLNSCKHASCAIVHHISPNNTYGTPLVLLTETGDITIQARCVSGQDSAFRAHVKLSMRRWHRLDLSVDRTMVTFTVVSLEDMKETVQTFRYQFVNRLHFDDTAGYFILGGSKYMPSIEGFYGPVKYYRLEARQGNAIVNPLSPKRTVEELDIHYQRCEDVKRITTGFLQILKQNRPVQENRTCKLYYVHLKNTYGEQSVCEGLPWTHEKQRKYQRLFDLLQMMGPDLLSGSGSSEMTLEFGKKVFEMVSERLSDWEGDHVLSSLVPSLQISSCCGYHRASYYLAVMYETGLRVPVNYLQGHVYGLVGAQGDESLALMHLGYKHIQGIDGYPLDYDLSYSYYINIGKQTLQDRWKVQETQAYVESVRLTDETALKFHTNENSDLYQFLNLQAKRGDLDSQKTLARMLFWGQNGVSKNVTAAAKWYARSALEMEDPQAMYDLAIILFKGQGVKKNKTFALQLMKKAAKKGSVQALNGLGWYYHTFKADLVTATKYFEKAAQSESSAAFFNLGIFYLNGLYPGKSGQNQTAAFELFLKAAVDGHFDAVIECSQFYATGQLSTVSRDPEMAAKMAKEISEQNGNLGYVVKMALDAYMERSWNEAFLHYLVAAEAGMEVAQSNIAYMCEEWPELGQSYFTTDDCEWRYYNRLVNQHFPPNRAYLKMGDYFYYGLKNHSRNIKLSIAMYANAASADDSQAFFNLASLVEEGHRIPIRILKHLQIDRAVWSDNLTVTLKLYERCRYDDPEELISPCSLAWFRVQLQIIWKRIMNDPIQSSVAYVVGTIFFTALVTFWVHWIIHETSANTTVRPQITVSSSDVADTHEAEPPGIQEADERAWWFSLLWSRVIQTPLQRHPSIGDWSITLLGICVCSMCVVVMMHLL</sequence>